<evidence type="ECO:0000313" key="2">
    <source>
        <dbReference type="Proteomes" id="UP001215280"/>
    </source>
</evidence>
<dbReference type="EMBL" id="JARJLG010000159">
    <property type="protein sequence ID" value="KAJ7734736.1"/>
    <property type="molecule type" value="Genomic_DNA"/>
</dbReference>
<reference evidence="1" key="1">
    <citation type="submission" date="2023-03" db="EMBL/GenBank/DDBJ databases">
        <title>Massive genome expansion in bonnet fungi (Mycena s.s.) driven by repeated elements and novel gene families across ecological guilds.</title>
        <authorList>
            <consortium name="Lawrence Berkeley National Laboratory"/>
            <person name="Harder C.B."/>
            <person name="Miyauchi S."/>
            <person name="Viragh M."/>
            <person name="Kuo A."/>
            <person name="Thoen E."/>
            <person name="Andreopoulos B."/>
            <person name="Lu D."/>
            <person name="Skrede I."/>
            <person name="Drula E."/>
            <person name="Henrissat B."/>
            <person name="Morin E."/>
            <person name="Kohler A."/>
            <person name="Barry K."/>
            <person name="LaButti K."/>
            <person name="Morin E."/>
            <person name="Salamov A."/>
            <person name="Lipzen A."/>
            <person name="Mereny Z."/>
            <person name="Hegedus B."/>
            <person name="Baldrian P."/>
            <person name="Stursova M."/>
            <person name="Weitz H."/>
            <person name="Taylor A."/>
            <person name="Grigoriev I.V."/>
            <person name="Nagy L.G."/>
            <person name="Martin F."/>
            <person name="Kauserud H."/>
        </authorList>
    </citation>
    <scope>NUCLEOTIDE SEQUENCE</scope>
    <source>
        <strain evidence="1">CBHHK188m</strain>
    </source>
</reference>
<evidence type="ECO:0000313" key="1">
    <source>
        <dbReference type="EMBL" id="KAJ7734736.1"/>
    </source>
</evidence>
<comment type="caution">
    <text evidence="1">The sequence shown here is derived from an EMBL/GenBank/DDBJ whole genome shotgun (WGS) entry which is preliminary data.</text>
</comment>
<accession>A0AAD7MVP1</accession>
<protein>
    <submittedName>
        <fullName evidence="1">Uncharacterized protein</fullName>
    </submittedName>
</protein>
<proteinExistence type="predicted"/>
<keyword evidence="2" id="KW-1185">Reference proteome</keyword>
<dbReference type="Proteomes" id="UP001215280">
    <property type="component" value="Unassembled WGS sequence"/>
</dbReference>
<sequence>MIAPQECTALLDLTPLLVHCRLLMSGAADSSLSREISLPRLETLALGLHQVTPGLEYRIIDMLTLPALRRLYIEEEFLGRDPVSKFVSFVSRSQCNLQELHIPVSTMSSDRFRTAVPSLVSVVFDEQYFIDVWKREKSWAEWLYDISTS</sequence>
<organism evidence="1 2">
    <name type="scientific">Mycena maculata</name>
    <dbReference type="NCBI Taxonomy" id="230809"/>
    <lineage>
        <taxon>Eukaryota</taxon>
        <taxon>Fungi</taxon>
        <taxon>Dikarya</taxon>
        <taxon>Basidiomycota</taxon>
        <taxon>Agaricomycotina</taxon>
        <taxon>Agaricomycetes</taxon>
        <taxon>Agaricomycetidae</taxon>
        <taxon>Agaricales</taxon>
        <taxon>Marasmiineae</taxon>
        <taxon>Mycenaceae</taxon>
        <taxon>Mycena</taxon>
    </lineage>
</organism>
<dbReference type="AlphaFoldDB" id="A0AAD7MVP1"/>
<name>A0AAD7MVP1_9AGAR</name>
<gene>
    <name evidence="1" type="ORF">DFH07DRAFT_1065181</name>
</gene>